<protein>
    <submittedName>
        <fullName evidence="1">Uncharacterized protein</fullName>
    </submittedName>
</protein>
<organism evidence="1">
    <name type="scientific">marine metagenome</name>
    <dbReference type="NCBI Taxonomy" id="408172"/>
    <lineage>
        <taxon>unclassified sequences</taxon>
        <taxon>metagenomes</taxon>
        <taxon>ecological metagenomes</taxon>
    </lineage>
</organism>
<name>A0A382D4T9_9ZZZZ</name>
<dbReference type="AlphaFoldDB" id="A0A382D4T9"/>
<sequence length="75" mass="8148">MLTKQEIHMKCSICNGTIEPLIDPKSGKTIWDQGHNAEPVAEGRACDSCNSTIVLATRLKRAGINPLPWMAEGLS</sequence>
<evidence type="ECO:0000313" key="1">
    <source>
        <dbReference type="EMBL" id="SVB33516.1"/>
    </source>
</evidence>
<accession>A0A382D4T9</accession>
<proteinExistence type="predicted"/>
<gene>
    <name evidence="1" type="ORF">METZ01_LOCUS186370</name>
</gene>
<dbReference type="EMBL" id="UINC01037672">
    <property type="protein sequence ID" value="SVB33516.1"/>
    <property type="molecule type" value="Genomic_DNA"/>
</dbReference>
<reference evidence="1" key="1">
    <citation type="submission" date="2018-05" db="EMBL/GenBank/DDBJ databases">
        <authorList>
            <person name="Lanie J.A."/>
            <person name="Ng W.-L."/>
            <person name="Kazmierczak K.M."/>
            <person name="Andrzejewski T.M."/>
            <person name="Davidsen T.M."/>
            <person name="Wayne K.J."/>
            <person name="Tettelin H."/>
            <person name="Glass J.I."/>
            <person name="Rusch D."/>
            <person name="Podicherti R."/>
            <person name="Tsui H.-C.T."/>
            <person name="Winkler M.E."/>
        </authorList>
    </citation>
    <scope>NUCLEOTIDE SEQUENCE</scope>
</reference>